<dbReference type="EMBL" id="KN831772">
    <property type="protein sequence ID" value="KIM45018.1"/>
    <property type="molecule type" value="Genomic_DNA"/>
</dbReference>
<reference evidence="3" key="2">
    <citation type="submission" date="2015-01" db="EMBL/GenBank/DDBJ databases">
        <title>Evolutionary Origins and Diversification of the Mycorrhizal Mutualists.</title>
        <authorList>
            <consortium name="DOE Joint Genome Institute"/>
            <consortium name="Mycorrhizal Genomics Consortium"/>
            <person name="Kohler A."/>
            <person name="Kuo A."/>
            <person name="Nagy L.G."/>
            <person name="Floudas D."/>
            <person name="Copeland A."/>
            <person name="Barry K.W."/>
            <person name="Cichocki N."/>
            <person name="Veneault-Fourrey C."/>
            <person name="LaButti K."/>
            <person name="Lindquist E.A."/>
            <person name="Lipzen A."/>
            <person name="Lundell T."/>
            <person name="Morin E."/>
            <person name="Murat C."/>
            <person name="Riley R."/>
            <person name="Ohm R."/>
            <person name="Sun H."/>
            <person name="Tunlid A."/>
            <person name="Henrissat B."/>
            <person name="Grigoriev I.V."/>
            <person name="Hibbett D.S."/>
            <person name="Martin F."/>
        </authorList>
    </citation>
    <scope>NUCLEOTIDE SEQUENCE [LARGE SCALE GENOMIC DNA]</scope>
    <source>
        <strain evidence="3">h7</strain>
    </source>
</reference>
<evidence type="ECO:0000313" key="3">
    <source>
        <dbReference type="Proteomes" id="UP000053424"/>
    </source>
</evidence>
<gene>
    <name evidence="2" type="ORF">M413DRAFT_24287</name>
</gene>
<dbReference type="HOGENOM" id="CLU_162149_0_0_1"/>
<evidence type="ECO:0000313" key="2">
    <source>
        <dbReference type="EMBL" id="KIM45018.1"/>
    </source>
</evidence>
<organism evidence="2 3">
    <name type="scientific">Hebeloma cylindrosporum</name>
    <dbReference type="NCBI Taxonomy" id="76867"/>
    <lineage>
        <taxon>Eukaryota</taxon>
        <taxon>Fungi</taxon>
        <taxon>Dikarya</taxon>
        <taxon>Basidiomycota</taxon>
        <taxon>Agaricomycotina</taxon>
        <taxon>Agaricomycetes</taxon>
        <taxon>Agaricomycetidae</taxon>
        <taxon>Agaricales</taxon>
        <taxon>Agaricineae</taxon>
        <taxon>Hymenogastraceae</taxon>
        <taxon>Hebeloma</taxon>
    </lineage>
</organism>
<keyword evidence="3" id="KW-1185">Reference proteome</keyword>
<name>A0A0C2Y593_HEBCY</name>
<sequence length="157" mass="17368">MATRRPSDVNAEGWYTLAVQLDQNRATDEAFQASSRSRPALVQPSSRPGLLPMSKVVPPLQPSRFSHRNPTPGNPVPMDIDTARKAKSVPDACRQSGKLGHWAKDCDLWFDVRYLDLDELSALVEDQLAALDAVLPEPEDEPVEQKMPAEDFVSSSE</sequence>
<protein>
    <submittedName>
        <fullName evidence="2">Uncharacterized protein</fullName>
    </submittedName>
</protein>
<feature type="region of interest" description="Disordered" evidence="1">
    <location>
        <begin position="136"/>
        <end position="157"/>
    </location>
</feature>
<reference evidence="2 3" key="1">
    <citation type="submission" date="2014-04" db="EMBL/GenBank/DDBJ databases">
        <authorList>
            <consortium name="DOE Joint Genome Institute"/>
            <person name="Kuo A."/>
            <person name="Gay G."/>
            <person name="Dore J."/>
            <person name="Kohler A."/>
            <person name="Nagy L.G."/>
            <person name="Floudas D."/>
            <person name="Copeland A."/>
            <person name="Barry K.W."/>
            <person name="Cichocki N."/>
            <person name="Veneault-Fourrey C."/>
            <person name="LaButti K."/>
            <person name="Lindquist E.A."/>
            <person name="Lipzen A."/>
            <person name="Lundell T."/>
            <person name="Morin E."/>
            <person name="Murat C."/>
            <person name="Sun H."/>
            <person name="Tunlid A."/>
            <person name="Henrissat B."/>
            <person name="Grigoriev I.V."/>
            <person name="Hibbett D.S."/>
            <person name="Martin F."/>
            <person name="Nordberg H.P."/>
            <person name="Cantor M.N."/>
            <person name="Hua S.X."/>
        </authorList>
    </citation>
    <scope>NUCLEOTIDE SEQUENCE [LARGE SCALE GENOMIC DNA]</scope>
    <source>
        <strain evidence="3">h7</strain>
    </source>
</reference>
<evidence type="ECO:0000256" key="1">
    <source>
        <dbReference type="SAM" id="MobiDB-lite"/>
    </source>
</evidence>
<proteinExistence type="predicted"/>
<feature type="region of interest" description="Disordered" evidence="1">
    <location>
        <begin position="27"/>
        <end position="79"/>
    </location>
</feature>
<dbReference type="AlphaFoldDB" id="A0A0C2Y593"/>
<dbReference type="OrthoDB" id="3060019at2759"/>
<accession>A0A0C2Y593</accession>
<dbReference type="STRING" id="686832.A0A0C2Y593"/>
<dbReference type="Proteomes" id="UP000053424">
    <property type="component" value="Unassembled WGS sequence"/>
</dbReference>